<evidence type="ECO:0000256" key="6">
    <source>
        <dbReference type="ARBA" id="ARBA00044122"/>
    </source>
</evidence>
<comment type="caution">
    <text evidence="11">The sequence shown here is derived from an EMBL/GenBank/DDBJ whole genome shotgun (WGS) entry which is preliminary data.</text>
</comment>
<feature type="compositionally biased region" description="Low complexity" evidence="10">
    <location>
        <begin position="227"/>
        <end position="240"/>
    </location>
</feature>
<dbReference type="GO" id="GO:0005851">
    <property type="term" value="C:eukaryotic translation initiation factor 2B complex"/>
    <property type="evidence" value="ECO:0007669"/>
    <property type="project" value="TreeGrafter"/>
</dbReference>
<feature type="region of interest" description="Disordered" evidence="10">
    <location>
        <begin position="202"/>
        <end position="249"/>
    </location>
</feature>
<dbReference type="OrthoDB" id="269919at2759"/>
<feature type="compositionally biased region" description="Polar residues" evidence="10">
    <location>
        <begin position="115"/>
        <end position="138"/>
    </location>
</feature>
<dbReference type="SUPFAM" id="SSF100950">
    <property type="entry name" value="NagB/RpiA/CoA transferase-like"/>
    <property type="match status" value="1"/>
</dbReference>
<protein>
    <recommendedName>
        <fullName evidence="6">Translation initiation factor eIF2B subunit beta</fullName>
    </recommendedName>
    <alternativeName>
        <fullName evidence="7">eIF2B GDP-GTP exchange factor subunit beta</fullName>
    </alternativeName>
</protein>
<dbReference type="GO" id="GO:0005829">
    <property type="term" value="C:cytosol"/>
    <property type="evidence" value="ECO:0007669"/>
    <property type="project" value="UniProtKB-SubCell"/>
</dbReference>
<feature type="region of interest" description="Disordered" evidence="10">
    <location>
        <begin position="110"/>
        <end position="138"/>
    </location>
</feature>
<accession>G7E6L8</accession>
<dbReference type="InterPro" id="IPR051855">
    <property type="entry name" value="eIF2B_beta_subunit"/>
</dbReference>
<dbReference type="InterPro" id="IPR037171">
    <property type="entry name" value="NagB/RpiA_transferase-like"/>
</dbReference>
<dbReference type="InterPro" id="IPR000649">
    <property type="entry name" value="IF-2B-related"/>
</dbReference>
<evidence type="ECO:0000256" key="10">
    <source>
        <dbReference type="SAM" id="MobiDB-lite"/>
    </source>
</evidence>
<dbReference type="Gene3D" id="3.40.50.10470">
    <property type="entry name" value="Translation initiation factor eif-2b, domain 2"/>
    <property type="match status" value="1"/>
</dbReference>
<dbReference type="Proteomes" id="UP000009131">
    <property type="component" value="Unassembled WGS sequence"/>
</dbReference>
<keyword evidence="3" id="KW-0963">Cytoplasm</keyword>
<evidence type="ECO:0000313" key="11">
    <source>
        <dbReference type="EMBL" id="GAA98478.1"/>
    </source>
</evidence>
<keyword evidence="4" id="KW-0396">Initiation factor</keyword>
<evidence type="ECO:0000313" key="12">
    <source>
        <dbReference type="Proteomes" id="UP000009131"/>
    </source>
</evidence>
<dbReference type="EMBL" id="BABT02000153">
    <property type="protein sequence ID" value="GAA98478.1"/>
    <property type="molecule type" value="Genomic_DNA"/>
</dbReference>
<evidence type="ECO:0000256" key="5">
    <source>
        <dbReference type="ARBA" id="ARBA00022917"/>
    </source>
</evidence>
<dbReference type="FunCoup" id="G7E6L8">
    <property type="interactions" value="349"/>
</dbReference>
<evidence type="ECO:0000256" key="8">
    <source>
        <dbReference type="ARBA" id="ARBA00046432"/>
    </source>
</evidence>
<evidence type="ECO:0000256" key="9">
    <source>
        <dbReference type="RuleBase" id="RU003814"/>
    </source>
</evidence>
<feature type="compositionally biased region" description="Polar residues" evidence="10">
    <location>
        <begin position="166"/>
        <end position="185"/>
    </location>
</feature>
<dbReference type="InParanoid" id="G7E6L8"/>
<dbReference type="PANTHER" id="PTHR45859">
    <property type="entry name" value="TRANSLATION INITIATION FACTOR EIF-2B SUBUNIT BETA"/>
    <property type="match status" value="1"/>
</dbReference>
<dbReference type="GO" id="GO:0005085">
    <property type="term" value="F:guanyl-nucleotide exchange factor activity"/>
    <property type="evidence" value="ECO:0007669"/>
    <property type="project" value="TreeGrafter"/>
</dbReference>
<feature type="region of interest" description="Disordered" evidence="10">
    <location>
        <begin position="163"/>
        <end position="185"/>
    </location>
</feature>
<evidence type="ECO:0000256" key="4">
    <source>
        <dbReference type="ARBA" id="ARBA00022540"/>
    </source>
</evidence>
<reference evidence="11 12" key="2">
    <citation type="journal article" date="2012" name="Open Biol.">
        <title>Characteristics of nucleosomes and linker DNA regions on the genome of the basidiomycete Mixia osmundae revealed by mono- and dinucleosome mapping.</title>
        <authorList>
            <person name="Nishida H."/>
            <person name="Kondo S."/>
            <person name="Matsumoto T."/>
            <person name="Suzuki Y."/>
            <person name="Yoshikawa H."/>
            <person name="Taylor T.D."/>
            <person name="Sugiyama J."/>
        </authorList>
    </citation>
    <scope>NUCLEOTIDE SEQUENCE [LARGE SCALE GENOMIC DNA]</scope>
    <source>
        <strain evidence="12">CBS 9802 / IAM 14324 / JCM 22182 / KY 12970</strain>
    </source>
</reference>
<comment type="subcellular location">
    <subcellularLocation>
        <location evidence="1">Cytoplasm</location>
        <location evidence="1">Cytosol</location>
    </subcellularLocation>
</comment>
<evidence type="ECO:0000256" key="1">
    <source>
        <dbReference type="ARBA" id="ARBA00004514"/>
    </source>
</evidence>
<dbReference type="Pfam" id="PF01008">
    <property type="entry name" value="IF-2B"/>
    <property type="match status" value="1"/>
</dbReference>
<reference evidence="11 12" key="1">
    <citation type="journal article" date="2011" name="J. Gen. Appl. Microbiol.">
        <title>Draft genome sequencing of the enigmatic basidiomycete Mixia osmundae.</title>
        <authorList>
            <person name="Nishida H."/>
            <person name="Nagatsuka Y."/>
            <person name="Sugiyama J."/>
        </authorList>
    </citation>
    <scope>NUCLEOTIDE SEQUENCE [LARGE SCALE GENOMIC DNA]</scope>
    <source>
        <strain evidence="12">CBS 9802 / IAM 14324 / JCM 22182 / KY 12970</strain>
    </source>
</reference>
<dbReference type="GO" id="GO:0003743">
    <property type="term" value="F:translation initiation factor activity"/>
    <property type="evidence" value="ECO:0007669"/>
    <property type="project" value="UniProtKB-KW"/>
</dbReference>
<keyword evidence="5" id="KW-0648">Protein biosynthesis</keyword>
<dbReference type="eggNOG" id="KOG1465">
    <property type="taxonomic scope" value="Eukaryota"/>
</dbReference>
<gene>
    <name evidence="11" type="primary">Mo05164</name>
    <name evidence="11" type="ORF">E5Q_05164</name>
</gene>
<name>G7E6L8_MIXOS</name>
<organism evidence="11 12">
    <name type="scientific">Mixia osmundae (strain CBS 9802 / IAM 14324 / JCM 22182 / KY 12970)</name>
    <dbReference type="NCBI Taxonomy" id="764103"/>
    <lineage>
        <taxon>Eukaryota</taxon>
        <taxon>Fungi</taxon>
        <taxon>Dikarya</taxon>
        <taxon>Basidiomycota</taxon>
        <taxon>Pucciniomycotina</taxon>
        <taxon>Mixiomycetes</taxon>
        <taxon>Mixiales</taxon>
        <taxon>Mixiaceae</taxon>
        <taxon>Mixia</taxon>
    </lineage>
</organism>
<dbReference type="STRING" id="764103.G7E6L8"/>
<dbReference type="AlphaFoldDB" id="G7E6L8"/>
<dbReference type="InterPro" id="IPR042529">
    <property type="entry name" value="IF_2B-like_C"/>
</dbReference>
<sequence>MTALPPATDTALDVYARSLSRRQVLGSYQLATTLIRLLHLVVSSSSFDSLDELVSILRAVGAQLDKAAGKQRELVLNNVLLRVVRNIQEEYSTALAGHLEALPLAQTTTEEHVSSPVSMQASPISKAPSVTNSASKSALTQIKGSAGSTHSLFDLLGHRDHAPASDISTSTTPRHTGFSPSHSSVDLSQLNANELKRGFFSRNHSSEAFGPPDHIEATTSKSPRAELSSSSTSLDPLQSSQGPQRAESRAFDKRIEQLKPVFCDAITDLLDEVETSAENIGAQAPDHIHSSEIILTLAHSKTVETFLKTAHAKKRRFTVVVAESAPSFTGRSMALALSNAGIDTVLLPDAAVFALMSRVSKVILGAHNVLADGSFVAHTGALPICRIAKAHLVPVVICAGVYKFSHVFMADDTALLDFASPTELLAQDERKTKPRIGLHGECDFVAPYFDRVPSQLVSLFITNLGAHPAGTTYKVLQDLLGA</sequence>
<evidence type="ECO:0000256" key="3">
    <source>
        <dbReference type="ARBA" id="ARBA00022490"/>
    </source>
</evidence>
<proteinExistence type="inferred from homology"/>
<evidence type="ECO:0000256" key="2">
    <source>
        <dbReference type="ARBA" id="ARBA00007251"/>
    </source>
</evidence>
<dbReference type="HOGENOM" id="CLU_016218_4_3_1"/>
<keyword evidence="12" id="KW-1185">Reference proteome</keyword>
<comment type="similarity">
    <text evidence="2 9">Belongs to the eIF-2B alpha/beta/delta subunits family.</text>
</comment>
<comment type="subunit">
    <text evidence="8">Component of the translation initiation factor 2B (eIF2B) complex which is a heterodecamer of two sets of five different subunits: alpha, beta, gamma, delta and epsilon. Subunits alpha, beta and delta comprise a regulatory subcomplex and subunits epsilon and gamma comprise a catalytic subcomplex. Within the complex, the hexameric regulatory complex resides at the center, with the two heterodimeric catalytic subcomplexes bound on opposite sides.</text>
</comment>
<evidence type="ECO:0000256" key="7">
    <source>
        <dbReference type="ARBA" id="ARBA00044228"/>
    </source>
</evidence>
<dbReference type="PANTHER" id="PTHR45859:SF1">
    <property type="entry name" value="TRANSLATION INITIATION FACTOR EIF-2B SUBUNIT BETA"/>
    <property type="match status" value="1"/>
</dbReference>